<reference evidence="2 3" key="2">
    <citation type="submission" date="2018-11" db="EMBL/GenBank/DDBJ databases">
        <authorList>
            <consortium name="Pathogen Informatics"/>
        </authorList>
    </citation>
    <scope>NUCLEOTIDE SEQUENCE [LARGE SCALE GENOMIC DNA]</scope>
</reference>
<dbReference type="WBParaSite" id="NBR_0001072001-mRNA-1">
    <property type="protein sequence ID" value="NBR_0001072001-mRNA-1"/>
    <property type="gene ID" value="NBR_0001072001"/>
</dbReference>
<dbReference type="Proteomes" id="UP000271162">
    <property type="component" value="Unassembled WGS sequence"/>
</dbReference>
<accession>A0A0N4Y4B3</accession>
<dbReference type="AlphaFoldDB" id="A0A0N4Y4B3"/>
<gene>
    <name evidence="2" type="ORF">NBR_LOCUS10721</name>
</gene>
<feature type="region of interest" description="Disordered" evidence="1">
    <location>
        <begin position="56"/>
        <end position="80"/>
    </location>
</feature>
<proteinExistence type="predicted"/>
<feature type="compositionally biased region" description="Polar residues" evidence="1">
    <location>
        <begin position="71"/>
        <end position="80"/>
    </location>
</feature>
<evidence type="ECO:0000313" key="3">
    <source>
        <dbReference type="Proteomes" id="UP000271162"/>
    </source>
</evidence>
<evidence type="ECO:0000313" key="2">
    <source>
        <dbReference type="EMBL" id="VDL74310.1"/>
    </source>
</evidence>
<protein>
    <submittedName>
        <fullName evidence="4">ABC transporter ATP-binding protein</fullName>
    </submittedName>
</protein>
<dbReference type="EMBL" id="UYSL01020371">
    <property type="protein sequence ID" value="VDL74310.1"/>
    <property type="molecule type" value="Genomic_DNA"/>
</dbReference>
<evidence type="ECO:0000256" key="1">
    <source>
        <dbReference type="SAM" id="MobiDB-lite"/>
    </source>
</evidence>
<name>A0A0N4Y4B3_NIPBR</name>
<reference evidence="4" key="1">
    <citation type="submission" date="2017-02" db="UniProtKB">
        <authorList>
            <consortium name="WormBaseParasite"/>
        </authorList>
    </citation>
    <scope>IDENTIFICATION</scope>
</reference>
<evidence type="ECO:0000313" key="4">
    <source>
        <dbReference type="WBParaSite" id="NBR_0001072001-mRNA-1"/>
    </source>
</evidence>
<sequence length="80" mass="8841">MVTTHSTTKDPQMVQAVDLSSAVRVFGGLVRLIASDQLASDKLEQIQPTVRMHGATLNEDHRPTQHPFQHASMSSKKCSR</sequence>
<organism evidence="4">
    <name type="scientific">Nippostrongylus brasiliensis</name>
    <name type="common">Rat hookworm</name>
    <dbReference type="NCBI Taxonomy" id="27835"/>
    <lineage>
        <taxon>Eukaryota</taxon>
        <taxon>Metazoa</taxon>
        <taxon>Ecdysozoa</taxon>
        <taxon>Nematoda</taxon>
        <taxon>Chromadorea</taxon>
        <taxon>Rhabditida</taxon>
        <taxon>Rhabditina</taxon>
        <taxon>Rhabditomorpha</taxon>
        <taxon>Strongyloidea</taxon>
        <taxon>Heligmosomidae</taxon>
        <taxon>Nippostrongylus</taxon>
    </lineage>
</organism>
<keyword evidence="3" id="KW-1185">Reference proteome</keyword>